<dbReference type="InterPro" id="IPR032508">
    <property type="entry name" value="FecR_C"/>
</dbReference>
<evidence type="ECO:0000259" key="4">
    <source>
        <dbReference type="Pfam" id="PF16344"/>
    </source>
</evidence>
<evidence type="ECO:0000259" key="2">
    <source>
        <dbReference type="Pfam" id="PF04773"/>
    </source>
</evidence>
<feature type="domain" description="FecR protein" evidence="2">
    <location>
        <begin position="123"/>
        <end position="205"/>
    </location>
</feature>
<proteinExistence type="predicted"/>
<comment type="caution">
    <text evidence="5">The sequence shown here is derived from an EMBL/GenBank/DDBJ whole genome shotgun (WGS) entry which is preliminary data.</text>
</comment>
<name>A0A4Q0XXL9_9BACT</name>
<dbReference type="Pfam" id="PF16220">
    <property type="entry name" value="DUF4880"/>
    <property type="match status" value="1"/>
</dbReference>
<feature type="domain" description="FecR N-terminal" evidence="3">
    <location>
        <begin position="10"/>
        <end position="47"/>
    </location>
</feature>
<keyword evidence="1" id="KW-0472">Membrane</keyword>
<dbReference type="Pfam" id="PF04773">
    <property type="entry name" value="FecR"/>
    <property type="match status" value="1"/>
</dbReference>
<feature type="domain" description="Protein FecR C-terminal" evidence="4">
    <location>
        <begin position="255"/>
        <end position="322"/>
    </location>
</feature>
<keyword evidence="6" id="KW-1185">Reference proteome</keyword>
<organism evidence="5 6">
    <name type="scientific">Halarcobacter anaerophilus</name>
    <dbReference type="NCBI Taxonomy" id="877500"/>
    <lineage>
        <taxon>Bacteria</taxon>
        <taxon>Pseudomonadati</taxon>
        <taxon>Campylobacterota</taxon>
        <taxon>Epsilonproteobacteria</taxon>
        <taxon>Campylobacterales</taxon>
        <taxon>Arcobacteraceae</taxon>
        <taxon>Halarcobacter</taxon>
    </lineage>
</organism>
<dbReference type="AlphaFoldDB" id="A0A4Q0XXL9"/>
<dbReference type="PIRSF" id="PIRSF018266">
    <property type="entry name" value="FecR"/>
    <property type="match status" value="1"/>
</dbReference>
<dbReference type="STRING" id="877500.GCA_000935065_01181"/>
<keyword evidence="1" id="KW-1133">Transmembrane helix</keyword>
<dbReference type="Proteomes" id="UP000290191">
    <property type="component" value="Unassembled WGS sequence"/>
</dbReference>
<evidence type="ECO:0000259" key="3">
    <source>
        <dbReference type="Pfam" id="PF16220"/>
    </source>
</evidence>
<evidence type="ECO:0000256" key="1">
    <source>
        <dbReference type="SAM" id="Phobius"/>
    </source>
</evidence>
<dbReference type="EMBL" id="PDKO01000015">
    <property type="protein sequence ID" value="RXJ61454.1"/>
    <property type="molecule type" value="Genomic_DNA"/>
</dbReference>
<dbReference type="Pfam" id="PF16344">
    <property type="entry name" value="FecR_C"/>
    <property type="match status" value="1"/>
</dbReference>
<dbReference type="InterPro" id="IPR006860">
    <property type="entry name" value="FecR"/>
</dbReference>
<accession>A0A4Q0XXL9</accession>
<dbReference type="GO" id="GO:0016989">
    <property type="term" value="F:sigma factor antagonist activity"/>
    <property type="evidence" value="ECO:0007669"/>
    <property type="project" value="TreeGrafter"/>
</dbReference>
<dbReference type="PANTHER" id="PTHR30273:SF2">
    <property type="entry name" value="PROTEIN FECR"/>
    <property type="match status" value="1"/>
</dbReference>
<dbReference type="OrthoDB" id="5348698at2"/>
<dbReference type="Gene3D" id="2.60.120.1440">
    <property type="match status" value="1"/>
</dbReference>
<reference evidence="5 6" key="1">
    <citation type="submission" date="2017-10" db="EMBL/GenBank/DDBJ databases">
        <title>Genomics of the genus Arcobacter.</title>
        <authorList>
            <person name="Perez-Cataluna A."/>
            <person name="Figueras M.J."/>
        </authorList>
    </citation>
    <scope>NUCLEOTIDE SEQUENCE [LARGE SCALE GENOMIC DNA]</scope>
    <source>
        <strain evidence="5 6">DSM 24636</strain>
    </source>
</reference>
<dbReference type="Gene3D" id="3.55.50.30">
    <property type="match status" value="1"/>
</dbReference>
<gene>
    <name evidence="5" type="ORF">CRV06_13590</name>
</gene>
<dbReference type="InterPro" id="IPR032623">
    <property type="entry name" value="FecR_N"/>
</dbReference>
<dbReference type="RefSeq" id="WP_129082896.1">
    <property type="nucleotide sequence ID" value="NZ_CP041070.1"/>
</dbReference>
<dbReference type="PANTHER" id="PTHR30273">
    <property type="entry name" value="PERIPLASMIC SIGNAL SENSOR AND SIGMA FACTOR ACTIVATOR FECR-RELATED"/>
    <property type="match status" value="1"/>
</dbReference>
<keyword evidence="1" id="KW-0812">Transmembrane</keyword>
<protein>
    <submittedName>
        <fullName evidence="5">Siderophore-interacting protein</fullName>
    </submittedName>
</protein>
<evidence type="ECO:0000313" key="6">
    <source>
        <dbReference type="Proteomes" id="UP000290191"/>
    </source>
</evidence>
<evidence type="ECO:0000313" key="5">
    <source>
        <dbReference type="EMBL" id="RXJ61454.1"/>
    </source>
</evidence>
<sequence>MNKQKQIDKAAAYWFACNKEGFTPNQKIDFEKWLNEDKENKKAYEDLNKIEALCQCLNEDYLENLMDEVQKGAKKTKIFEKLKTYAVAASFLIVIFAGFFQGFNYYFQPNYEKSFITKINPEKIILPDGSKLSIDAKTKIHVEFYKKQRLVNLIGGQVMFRVKKSKDRPFNIISNHTHIQVVGTTFEVKNLADITTVKVKEGVVKVSKINPYTQKLQTLKLLTKGEKIVLNKFGKVLNLSTTSVKDIALWENNQLIFDNTNIEEALKEFSKYTNKKIKLNNNKIAKLPVTGHFSTKQIEKFFKALSAIYPVKIEKKNNTIYINRIN</sequence>
<dbReference type="InterPro" id="IPR012373">
    <property type="entry name" value="Ferrdict_sens_TM"/>
</dbReference>
<feature type="transmembrane region" description="Helical" evidence="1">
    <location>
        <begin position="84"/>
        <end position="107"/>
    </location>
</feature>